<evidence type="ECO:0000313" key="6">
    <source>
        <dbReference type="Proteomes" id="UP001061958"/>
    </source>
</evidence>
<evidence type="ECO:0008006" key="7">
    <source>
        <dbReference type="Google" id="ProtNLM"/>
    </source>
</evidence>
<feature type="domain" description="AMP-dependent synthetase/ligase" evidence="2">
    <location>
        <begin position="146"/>
        <end position="554"/>
    </location>
</feature>
<dbReference type="OrthoDB" id="10253869at2759"/>
<dbReference type="InterPro" id="IPR032387">
    <property type="entry name" value="ACAS_N"/>
</dbReference>
<evidence type="ECO:0000256" key="1">
    <source>
        <dbReference type="ARBA" id="ARBA00006432"/>
    </source>
</evidence>
<dbReference type="Gene3D" id="3.30.300.30">
    <property type="match status" value="1"/>
</dbReference>
<proteinExistence type="inferred from homology"/>
<feature type="domain" description="AMP-binding enzyme C-terminal" evidence="3">
    <location>
        <begin position="667"/>
        <end position="740"/>
    </location>
</feature>
<feature type="domain" description="Acetyl-coenzyme A synthetase N-terminal" evidence="4">
    <location>
        <begin position="79"/>
        <end position="137"/>
    </location>
</feature>
<evidence type="ECO:0000259" key="3">
    <source>
        <dbReference type="Pfam" id="PF13193"/>
    </source>
</evidence>
<name>A0A9C7PRU5_9RHOD</name>
<dbReference type="GO" id="GO:0030729">
    <property type="term" value="F:acetoacetate-CoA ligase activity"/>
    <property type="evidence" value="ECO:0007669"/>
    <property type="project" value="TreeGrafter"/>
</dbReference>
<dbReference type="InterPro" id="IPR042099">
    <property type="entry name" value="ANL_N_sf"/>
</dbReference>
<dbReference type="SUPFAM" id="SSF56801">
    <property type="entry name" value="Acetyl-CoA synthetase-like"/>
    <property type="match status" value="1"/>
</dbReference>
<organism evidence="5 6">
    <name type="scientific">Galdieria partita</name>
    <dbReference type="NCBI Taxonomy" id="83374"/>
    <lineage>
        <taxon>Eukaryota</taxon>
        <taxon>Rhodophyta</taxon>
        <taxon>Bangiophyceae</taxon>
        <taxon>Galdieriales</taxon>
        <taxon>Galdieriaceae</taxon>
        <taxon>Galdieria</taxon>
    </lineage>
</organism>
<dbReference type="Pfam" id="PF16177">
    <property type="entry name" value="ACAS_N"/>
    <property type="match status" value="1"/>
</dbReference>
<accession>A0A9C7PRU5</accession>
<evidence type="ECO:0000313" key="5">
    <source>
        <dbReference type="EMBL" id="GJQ09365.1"/>
    </source>
</evidence>
<dbReference type="InterPro" id="IPR000873">
    <property type="entry name" value="AMP-dep_synth/lig_dom"/>
</dbReference>
<comment type="similarity">
    <text evidence="1">Belongs to the ATP-dependent AMP-binding enzyme family.</text>
</comment>
<dbReference type="Gene3D" id="3.40.50.12780">
    <property type="entry name" value="N-terminal domain of ligase-like"/>
    <property type="match status" value="2"/>
</dbReference>
<dbReference type="Pfam" id="PF13193">
    <property type="entry name" value="AMP-binding_C"/>
    <property type="match status" value="1"/>
</dbReference>
<dbReference type="Pfam" id="PF00501">
    <property type="entry name" value="AMP-binding"/>
    <property type="match status" value="1"/>
</dbReference>
<dbReference type="EMBL" id="BQMJ01000008">
    <property type="protein sequence ID" value="GJQ09365.1"/>
    <property type="molecule type" value="Genomic_DNA"/>
</dbReference>
<evidence type="ECO:0000259" key="4">
    <source>
        <dbReference type="Pfam" id="PF16177"/>
    </source>
</evidence>
<reference evidence="5" key="2">
    <citation type="submission" date="2022-01" db="EMBL/GenBank/DDBJ databases">
        <authorList>
            <person name="Hirooka S."/>
            <person name="Miyagishima S.Y."/>
        </authorList>
    </citation>
    <scope>NUCLEOTIDE SEQUENCE</scope>
    <source>
        <strain evidence="5">NBRC 102759</strain>
    </source>
</reference>
<keyword evidence="6" id="KW-1185">Reference proteome</keyword>
<dbReference type="AlphaFoldDB" id="A0A9C7PRU5"/>
<dbReference type="InterPro" id="IPR025110">
    <property type="entry name" value="AMP-bd_C"/>
</dbReference>
<dbReference type="PANTHER" id="PTHR42921:SF1">
    <property type="entry name" value="ACETOACETYL-COA SYNTHETASE"/>
    <property type="match status" value="1"/>
</dbReference>
<sequence>MERNEKSAKVDNLSLLNGSLPFWTPSESRIKDSQLFRFVQWIDRRYGLTIGKAISDIIEGTEVKGGLKQEQYEKLEAIYEELHQWSIDHLDDFWTAIWDFMDLRASRRMKHVRMPKENNAMPRVSWFIGAECNLAENLLRSRGPETAMIFRSEDPNYPRVQWTHSQLYDKVFYFWKGLVSNGITKGDMIVGYVPNMLETAVAALGTVALGATWASCSPDFGVQAVVERFGQIKPKVLVAADGYFFKGKLYNSMEKVKEIVKELKTLQLVVIIPYIHRENEEAPWKSANLGIPCYSFEELGRLEAEKSEKIIHFERVSFDHPCYVMFSSGTTGLPKCLVQGTGVLLNQMKEHQLHCDFKPRQKLLYFTTCGWMMWNWQLAALASGVCLVIYDGSPLPPQEPYLLFRILDEEHVTYFGTSARFLQAVEEAGVNPFRDTMKTRFKKLDEMIQRNTQLTSHQKSKWKQFLESSSPHTFQAGIVPSELEDLWERDDLLWLEYQQSSYWPSECIPFYYLDAVLVTGSPSSPLNFAYVYNQISPRARYLSISGGTEINGCFGNGCILKRIFAPELQCRGLGMDIRIFNDQGESVIGQEGELVCCTPVPSMPLHLWNDREFKKYSETYFDKYPGIWRHGDFAILTERYSLNIKGRSDATMNPGGVRIGSAEIYHVVSSFAELEDCVVVGQRWHGDERIVMFVKLKENVHLSDDLVQRIRQALREKLSPRHVPAKVLSVPEIPYTVNNKKVEIAVKRVIEGLDIPNKGAIQNPECLEYFREIAKRELQ</sequence>
<comment type="caution">
    <text evidence="5">The sequence shown here is derived from an EMBL/GenBank/DDBJ whole genome shotgun (WGS) entry which is preliminary data.</text>
</comment>
<gene>
    <name evidence="5" type="ORF">GpartN1_g1156.t1</name>
</gene>
<dbReference type="PANTHER" id="PTHR42921">
    <property type="entry name" value="ACETOACETYL-COA SYNTHETASE"/>
    <property type="match status" value="1"/>
</dbReference>
<dbReference type="InterPro" id="IPR020845">
    <property type="entry name" value="AMP-binding_CS"/>
</dbReference>
<protein>
    <recommendedName>
        <fullName evidence="7">Acetoacetate--CoA ligase</fullName>
    </recommendedName>
</protein>
<dbReference type="PROSITE" id="PS00455">
    <property type="entry name" value="AMP_BINDING"/>
    <property type="match status" value="1"/>
</dbReference>
<evidence type="ECO:0000259" key="2">
    <source>
        <dbReference type="Pfam" id="PF00501"/>
    </source>
</evidence>
<dbReference type="Proteomes" id="UP001061958">
    <property type="component" value="Unassembled WGS sequence"/>
</dbReference>
<reference evidence="5" key="1">
    <citation type="journal article" date="2022" name="Proc. Natl. Acad. Sci. U.S.A.">
        <title>Life cycle and functional genomics of the unicellular red alga Galdieria for elucidating algal and plant evolution and industrial use.</title>
        <authorList>
            <person name="Hirooka S."/>
            <person name="Itabashi T."/>
            <person name="Ichinose T.M."/>
            <person name="Onuma R."/>
            <person name="Fujiwara T."/>
            <person name="Yamashita S."/>
            <person name="Jong L.W."/>
            <person name="Tomita R."/>
            <person name="Iwane A.H."/>
            <person name="Miyagishima S.Y."/>
        </authorList>
    </citation>
    <scope>NUCLEOTIDE SEQUENCE</scope>
    <source>
        <strain evidence="5">NBRC 102759</strain>
    </source>
</reference>
<dbReference type="InterPro" id="IPR045851">
    <property type="entry name" value="AMP-bd_C_sf"/>
</dbReference>